<evidence type="ECO:0000313" key="2">
    <source>
        <dbReference type="EMBL" id="OON41322.1"/>
    </source>
</evidence>
<protein>
    <submittedName>
        <fullName evidence="2">Bleomycin resistance protein</fullName>
    </submittedName>
</protein>
<organism evidence="2 3">
    <name type="scientific">Izhakiella australiensis</name>
    <dbReference type="NCBI Taxonomy" id="1926881"/>
    <lineage>
        <taxon>Bacteria</taxon>
        <taxon>Pseudomonadati</taxon>
        <taxon>Pseudomonadota</taxon>
        <taxon>Gammaproteobacteria</taxon>
        <taxon>Enterobacterales</taxon>
        <taxon>Erwiniaceae</taxon>
        <taxon>Izhakiella</taxon>
    </lineage>
</organism>
<dbReference type="Gene3D" id="3.10.180.10">
    <property type="entry name" value="2,3-Dihydroxybiphenyl 1,2-Dioxygenase, domain 1"/>
    <property type="match status" value="1"/>
</dbReference>
<dbReference type="Proteomes" id="UP000190667">
    <property type="component" value="Unassembled WGS sequence"/>
</dbReference>
<name>A0A1S8YR73_9GAMM</name>
<dbReference type="STRING" id="1926881.BTJ39_05000"/>
<sequence length="127" mass="13997">MKIAHVALWTTNLEAQKTFWREFFGGTSNELYISKNRPGFRSYFISLSDGATIELMSLSGLENGPNGKDVTGWAHIAITVGSRQRVDDMARKAADRKILVSAGRVSGDGYYEAVIRDPDGNLVEIIS</sequence>
<feature type="domain" description="VOC" evidence="1">
    <location>
        <begin position="2"/>
        <end position="127"/>
    </location>
</feature>
<dbReference type="AlphaFoldDB" id="A0A1S8YR73"/>
<dbReference type="Pfam" id="PF00903">
    <property type="entry name" value="Glyoxalase"/>
    <property type="match status" value="1"/>
</dbReference>
<dbReference type="InterPro" id="IPR029068">
    <property type="entry name" value="Glyas_Bleomycin-R_OHBP_Dase"/>
</dbReference>
<keyword evidence="3" id="KW-1185">Reference proteome</keyword>
<reference evidence="2 3" key="1">
    <citation type="submission" date="2016-12" db="EMBL/GenBank/DDBJ databases">
        <title>Izhakiella australiana sp. nov. of genus Izhakiella isolated from Australian desert.</title>
        <authorList>
            <person name="Ji M."/>
        </authorList>
    </citation>
    <scope>NUCLEOTIDE SEQUENCE [LARGE SCALE GENOMIC DNA]</scope>
    <source>
        <strain evidence="2 3">D4N98</strain>
    </source>
</reference>
<evidence type="ECO:0000259" key="1">
    <source>
        <dbReference type="PROSITE" id="PS51819"/>
    </source>
</evidence>
<dbReference type="InterPro" id="IPR037523">
    <property type="entry name" value="VOC_core"/>
</dbReference>
<evidence type="ECO:0000313" key="3">
    <source>
        <dbReference type="Proteomes" id="UP000190667"/>
    </source>
</evidence>
<accession>A0A1S8YR73</accession>
<dbReference type="InterPro" id="IPR004360">
    <property type="entry name" value="Glyas_Fos-R_dOase_dom"/>
</dbReference>
<dbReference type="PANTHER" id="PTHR36113:SF1">
    <property type="entry name" value="GLYOXALASE_BLEOMYCIN RESISTANCE PROTEIN_DIOXYGENASE"/>
    <property type="match status" value="1"/>
</dbReference>
<dbReference type="OrthoDB" id="9800438at2"/>
<dbReference type="EMBL" id="MRUL01000002">
    <property type="protein sequence ID" value="OON41322.1"/>
    <property type="molecule type" value="Genomic_DNA"/>
</dbReference>
<dbReference type="PROSITE" id="PS51819">
    <property type="entry name" value="VOC"/>
    <property type="match status" value="1"/>
</dbReference>
<comment type="caution">
    <text evidence="2">The sequence shown here is derived from an EMBL/GenBank/DDBJ whole genome shotgun (WGS) entry which is preliminary data.</text>
</comment>
<gene>
    <name evidence="2" type="ORF">BTJ39_05000</name>
</gene>
<dbReference type="RefSeq" id="WP_078001573.1">
    <property type="nucleotide sequence ID" value="NZ_MRUL01000002.1"/>
</dbReference>
<proteinExistence type="predicted"/>
<dbReference type="InterPro" id="IPR051332">
    <property type="entry name" value="Fosfomycin_Res_Enzymes"/>
</dbReference>
<dbReference type="SUPFAM" id="SSF54593">
    <property type="entry name" value="Glyoxalase/Bleomycin resistance protein/Dihydroxybiphenyl dioxygenase"/>
    <property type="match status" value="1"/>
</dbReference>
<dbReference type="PANTHER" id="PTHR36113">
    <property type="entry name" value="LYASE, PUTATIVE-RELATED-RELATED"/>
    <property type="match status" value="1"/>
</dbReference>